<protein>
    <submittedName>
        <fullName evidence="11">M13 family metallopeptidase</fullName>
        <ecNumber evidence="11">3.4.24.-</ecNumber>
    </submittedName>
</protein>
<feature type="domain" description="Peptidase M13 N-terminal" evidence="10">
    <location>
        <begin position="42"/>
        <end position="418"/>
    </location>
</feature>
<comment type="cofactor">
    <cofactor evidence="1">
        <name>Zn(2+)</name>
        <dbReference type="ChEBI" id="CHEBI:29105"/>
    </cofactor>
</comment>
<keyword evidence="8" id="KW-0732">Signal</keyword>
<evidence type="ECO:0000256" key="6">
    <source>
        <dbReference type="ARBA" id="ARBA00022833"/>
    </source>
</evidence>
<dbReference type="InterPro" id="IPR000718">
    <property type="entry name" value="Peptidase_M13"/>
</dbReference>
<keyword evidence="12" id="KW-1185">Reference proteome</keyword>
<organism evidence="11 12">
    <name type="scientific">Roseateles aquae</name>
    <dbReference type="NCBI Taxonomy" id="3077235"/>
    <lineage>
        <taxon>Bacteria</taxon>
        <taxon>Pseudomonadati</taxon>
        <taxon>Pseudomonadota</taxon>
        <taxon>Betaproteobacteria</taxon>
        <taxon>Burkholderiales</taxon>
        <taxon>Sphaerotilaceae</taxon>
        <taxon>Roseateles</taxon>
    </lineage>
</organism>
<evidence type="ECO:0000259" key="10">
    <source>
        <dbReference type="Pfam" id="PF05649"/>
    </source>
</evidence>
<comment type="caution">
    <text evidence="11">The sequence shown here is derived from an EMBL/GenBank/DDBJ whole genome shotgun (WGS) entry which is preliminary data.</text>
</comment>
<reference evidence="11" key="1">
    <citation type="submission" date="2023-09" db="EMBL/GenBank/DDBJ databases">
        <title>Paucibacter sp. APW11 Genome sequencing and assembly.</title>
        <authorList>
            <person name="Kim I."/>
        </authorList>
    </citation>
    <scope>NUCLEOTIDE SEQUENCE</scope>
    <source>
        <strain evidence="11">APW11</strain>
    </source>
</reference>
<feature type="chain" id="PRO_5045489583" evidence="8">
    <location>
        <begin position="21"/>
        <end position="674"/>
    </location>
</feature>
<evidence type="ECO:0000256" key="5">
    <source>
        <dbReference type="ARBA" id="ARBA00022801"/>
    </source>
</evidence>
<keyword evidence="3" id="KW-0645">Protease</keyword>
<feature type="domain" description="Peptidase M13 C-terminal" evidence="9">
    <location>
        <begin position="470"/>
        <end position="670"/>
    </location>
</feature>
<dbReference type="GO" id="GO:0016787">
    <property type="term" value="F:hydrolase activity"/>
    <property type="evidence" value="ECO:0007669"/>
    <property type="project" value="UniProtKB-KW"/>
</dbReference>
<comment type="similarity">
    <text evidence="2">Belongs to the peptidase M13 family.</text>
</comment>
<dbReference type="InterPro" id="IPR024079">
    <property type="entry name" value="MetalloPept_cat_dom_sf"/>
</dbReference>
<dbReference type="CDD" id="cd08662">
    <property type="entry name" value="M13"/>
    <property type="match status" value="1"/>
</dbReference>
<dbReference type="Pfam" id="PF05649">
    <property type="entry name" value="Peptidase_M13_N"/>
    <property type="match status" value="1"/>
</dbReference>
<dbReference type="InterPro" id="IPR042089">
    <property type="entry name" value="Peptidase_M13_dom_2"/>
</dbReference>
<dbReference type="PRINTS" id="PR00786">
    <property type="entry name" value="NEPRILYSIN"/>
</dbReference>
<dbReference type="EC" id="3.4.24.-" evidence="11"/>
<dbReference type="SUPFAM" id="SSF55486">
    <property type="entry name" value="Metalloproteases ('zincins'), catalytic domain"/>
    <property type="match status" value="1"/>
</dbReference>
<evidence type="ECO:0000256" key="1">
    <source>
        <dbReference type="ARBA" id="ARBA00001947"/>
    </source>
</evidence>
<dbReference type="PROSITE" id="PS51257">
    <property type="entry name" value="PROKAR_LIPOPROTEIN"/>
    <property type="match status" value="1"/>
</dbReference>
<dbReference type="Gene3D" id="3.40.390.10">
    <property type="entry name" value="Collagenase (Catalytic Domain)"/>
    <property type="match status" value="1"/>
</dbReference>
<evidence type="ECO:0000256" key="7">
    <source>
        <dbReference type="ARBA" id="ARBA00023049"/>
    </source>
</evidence>
<dbReference type="Gene3D" id="1.10.1380.10">
    <property type="entry name" value="Neutral endopeptidase , domain2"/>
    <property type="match status" value="1"/>
</dbReference>
<evidence type="ECO:0000256" key="4">
    <source>
        <dbReference type="ARBA" id="ARBA00022723"/>
    </source>
</evidence>
<dbReference type="RefSeq" id="WP_315650178.1">
    <property type="nucleotide sequence ID" value="NZ_JAVXZY010000003.1"/>
</dbReference>
<evidence type="ECO:0000256" key="2">
    <source>
        <dbReference type="ARBA" id="ARBA00007357"/>
    </source>
</evidence>
<dbReference type="EMBL" id="JAVXZY010000003">
    <property type="protein sequence ID" value="MDT8999618.1"/>
    <property type="molecule type" value="Genomic_DNA"/>
</dbReference>
<sequence length="674" mass="73884">MKLKLTTLALLLQLAGACMAAPASPTSTGLDTKGFDTTVRAQDDLFRAANGGWLNRTKIPADKADYGAFTMLADQSDAQVRAIVDELARSQPPLGSIEQKVGAFYKSYLDTAGIDKAGLQALKQRLADIAAISSRAELAKWLGRAQGQLGTPIQLDVTADFKHPEINRVMSWQGGLGLPDRDYYLKQDDKRLQKAYQAYAQYLNKLATLAGDKQAVESARRALALEQKIAAAHWGKVETRDPEKIYNPMNLAQLNAAAPGFDWAAFLAAASLPQDDTLIIGQPSTVTAVAKLAAEESLDDWKAYLSLRTIDTLADLLPKAFRDASFAFHGKALTGAQADQPRWQKAIAELNGAMGEAVGQLYVAKHFPPAHKQRMQELVKNLLAAYRESIEALSWMTPATKAQAQDKLSKYMTKIGYPDNWRDYSKLEVQAGDALGNSLRAAQFNWARTAAKAGKPVDRAEWGMTPQTVNAYYNPSLNEIVFPAAILQAPFFDMAADDAVNYGAIGAVIGHEISHGFDDEGSKFDGDGALRNWWTEDDRKAFESVTARLIEQYNGYQPIAGKHLNGKLTLGENIADLSGLQIAFKAYQASLKGAPAPVIDGLNGEQRFFLGWAQAWREKTREERSLQLLTIDPHSPPKFRANGAAVNHDGFHKAFGTKPGDKMFKPEAERIRIW</sequence>
<keyword evidence="4" id="KW-0479">Metal-binding</keyword>
<evidence type="ECO:0000313" key="11">
    <source>
        <dbReference type="EMBL" id="MDT8999618.1"/>
    </source>
</evidence>
<keyword evidence="5 11" id="KW-0378">Hydrolase</keyword>
<dbReference type="Pfam" id="PF01431">
    <property type="entry name" value="Peptidase_M13"/>
    <property type="match status" value="1"/>
</dbReference>
<keyword evidence="6" id="KW-0862">Zinc</keyword>
<evidence type="ECO:0000313" key="12">
    <source>
        <dbReference type="Proteomes" id="UP001246372"/>
    </source>
</evidence>
<dbReference type="PROSITE" id="PS51885">
    <property type="entry name" value="NEPRILYSIN"/>
    <property type="match status" value="1"/>
</dbReference>
<evidence type="ECO:0000256" key="8">
    <source>
        <dbReference type="SAM" id="SignalP"/>
    </source>
</evidence>
<evidence type="ECO:0000256" key="3">
    <source>
        <dbReference type="ARBA" id="ARBA00022670"/>
    </source>
</evidence>
<evidence type="ECO:0000259" key="9">
    <source>
        <dbReference type="Pfam" id="PF01431"/>
    </source>
</evidence>
<dbReference type="Proteomes" id="UP001246372">
    <property type="component" value="Unassembled WGS sequence"/>
</dbReference>
<gene>
    <name evidence="11" type="ORF">RQP53_10110</name>
</gene>
<keyword evidence="7" id="KW-0482">Metalloprotease</keyword>
<accession>A0ABU3PAL8</accession>
<proteinExistence type="inferred from homology"/>
<dbReference type="InterPro" id="IPR018497">
    <property type="entry name" value="Peptidase_M13_C"/>
</dbReference>
<dbReference type="PANTHER" id="PTHR11733:SF167">
    <property type="entry name" value="FI17812P1-RELATED"/>
    <property type="match status" value="1"/>
</dbReference>
<dbReference type="PANTHER" id="PTHR11733">
    <property type="entry name" value="ZINC METALLOPROTEASE FAMILY M13 NEPRILYSIN-RELATED"/>
    <property type="match status" value="1"/>
</dbReference>
<dbReference type="InterPro" id="IPR008753">
    <property type="entry name" value="Peptidase_M13_N"/>
</dbReference>
<name>A0ABU3PAL8_9BURK</name>
<feature type="signal peptide" evidence="8">
    <location>
        <begin position="1"/>
        <end position="20"/>
    </location>
</feature>